<feature type="compositionally biased region" description="Polar residues" evidence="3">
    <location>
        <begin position="597"/>
        <end position="609"/>
    </location>
</feature>
<reference evidence="5" key="1">
    <citation type="submission" date="2025-08" db="UniProtKB">
        <authorList>
            <consortium name="Ensembl"/>
        </authorList>
    </citation>
    <scope>IDENTIFICATION</scope>
</reference>
<dbReference type="PANTHER" id="PTHR13119:SF23">
    <property type="entry name" value="ZINC FINGER CCCH DOMAIN-CONTAINING PROTEIN 4"/>
    <property type="match status" value="1"/>
</dbReference>
<evidence type="ECO:0000313" key="6">
    <source>
        <dbReference type="Proteomes" id="UP000472260"/>
    </source>
</evidence>
<feature type="compositionally biased region" description="Acidic residues" evidence="3">
    <location>
        <begin position="60"/>
        <end position="81"/>
    </location>
</feature>
<dbReference type="AlphaFoldDB" id="A0A671RNH4"/>
<feature type="compositionally biased region" description="Basic and acidic residues" evidence="3">
    <location>
        <begin position="82"/>
        <end position="95"/>
    </location>
</feature>
<feature type="compositionally biased region" description="Pro residues" evidence="3">
    <location>
        <begin position="773"/>
        <end position="785"/>
    </location>
</feature>
<evidence type="ECO:0000256" key="3">
    <source>
        <dbReference type="SAM" id="MobiDB-lite"/>
    </source>
</evidence>
<dbReference type="Ensembl" id="ENSSANT00000090587.1">
    <property type="protein sequence ID" value="ENSSANP00000085224.1"/>
    <property type="gene ID" value="ENSSANG00000042320.1"/>
</dbReference>
<dbReference type="GO" id="GO:0005634">
    <property type="term" value="C:nucleus"/>
    <property type="evidence" value="ECO:0007669"/>
    <property type="project" value="TreeGrafter"/>
</dbReference>
<feature type="compositionally biased region" description="Acidic residues" evidence="3">
    <location>
        <begin position="140"/>
        <end position="159"/>
    </location>
</feature>
<feature type="compositionally biased region" description="Pro residues" evidence="3">
    <location>
        <begin position="426"/>
        <end position="442"/>
    </location>
</feature>
<feature type="compositionally biased region" description="Basic and acidic residues" evidence="3">
    <location>
        <begin position="650"/>
        <end position="666"/>
    </location>
</feature>
<feature type="compositionally biased region" description="Low complexity" evidence="3">
    <location>
        <begin position="1114"/>
        <end position="1139"/>
    </location>
</feature>
<dbReference type="InterPro" id="IPR045124">
    <property type="entry name" value="Su(sable)-like"/>
</dbReference>
<feature type="compositionally biased region" description="Basic residues" evidence="3">
    <location>
        <begin position="103"/>
        <end position="135"/>
    </location>
</feature>
<feature type="region of interest" description="Disordered" evidence="3">
    <location>
        <begin position="466"/>
        <end position="805"/>
    </location>
</feature>
<dbReference type="GO" id="GO:0003723">
    <property type="term" value="F:RNA binding"/>
    <property type="evidence" value="ECO:0007669"/>
    <property type="project" value="InterPro"/>
</dbReference>
<evidence type="ECO:0000259" key="4">
    <source>
        <dbReference type="Pfam" id="PF22623"/>
    </source>
</evidence>
<accession>A0A671RNH4</accession>
<evidence type="ECO:0000256" key="2">
    <source>
        <dbReference type="ARBA" id="ARBA00022737"/>
    </source>
</evidence>
<feature type="compositionally biased region" description="Low complexity" evidence="3">
    <location>
        <begin position="974"/>
        <end position="1007"/>
    </location>
</feature>
<keyword evidence="1" id="KW-0597">Phosphoprotein</keyword>
<feature type="compositionally biased region" description="Basic residues" evidence="3">
    <location>
        <begin position="177"/>
        <end position="212"/>
    </location>
</feature>
<evidence type="ECO:0000256" key="1">
    <source>
        <dbReference type="ARBA" id="ARBA00022553"/>
    </source>
</evidence>
<gene>
    <name evidence="5" type="primary">LOC107683834</name>
</gene>
<feature type="compositionally biased region" description="Polar residues" evidence="3">
    <location>
        <begin position="879"/>
        <end position="890"/>
    </location>
</feature>
<dbReference type="Proteomes" id="UP000472260">
    <property type="component" value="Unassembled WGS sequence"/>
</dbReference>
<dbReference type="InterPro" id="IPR036855">
    <property type="entry name" value="Znf_CCCH_sf"/>
</dbReference>
<feature type="compositionally biased region" description="Basic and acidic residues" evidence="3">
    <location>
        <begin position="237"/>
        <end position="246"/>
    </location>
</feature>
<sequence>MAVESMTVHPNSPTANHEHNSLLTDERSRGYPPAPSGHGGPMPKKGGYMKMDKQGYGGYDDYEEETYEGEEEEDMGDDDYDDFTKELNQYRKAKEVGGGPRGRGGKNRMKNHRGRGRGAMRGRSGRGGGRGRGRGKMGGENDDGDGMYDEMEYGDDDFDNMGGVDYDDYSKELNQYRKSKDRGRGGKGGRGRGRGKGGRGMIRGRGRNRGRGRGGDQGPDEDNSGDMDMGDGSGGPRRNDQEKHVPDKKGKAICKYYIEGRCTWKTVLTCMISFGHFDILMVQSCTLMNFHLFHTTGNCVNGEECMFSHEALTEDTQELLDKMLAEDAEAGAEDEKEVEELKKQGINPLPKPPPGVGLLPTPPRPTPGDSSAPADFGIPGAPHGNIPPSGPTAPGPGAGPVPGPGVGPCPGPPPPPCPDGSTFQGPPNPNCGPPPPMGPPPACGGNAGKKIPSLFEIVVKPTGQLAQKLGVRGPGPGNAAAGPAGPQGPPAGPPGAPPPRFPGGPPPGHMGPGGPHDMPPMGPSNMNQGPPSMGTGLPMMQNFGQGDGPPNPGMMPPGGGTSGNNFYDSFYQQQQAMSIDGGGRDGDNFQGVGGGNFNDQSPGNQNSGSIEGAANVGPSNQPGIAVPDFLPPAQRVLFMRLQQKQQEDEERARRLAEGGGTERENEGDSANWYSSEDEDGGGSVTSILKTLRQQTQTQGPAKPDGAPSDPRLQKSQPAQAPSRPADPRLARDPRLSRNTDSSQAPEASASSSLSPTPSDPRRARHAAAHAPKPEPPLVYKPPPLTAPASNEEEEGERILRDKPVPIPLDPLMGMALRDPRSQLQQFSHIKKDVVLNKPSFSKAVLWSPEDLIPIPIPKQDLLPLPPGIPPVTAMDPRLSRTQPQHQSVSLPPTAPPAEQSNQSSSSLPDFELLSRILKTVNASSSSPSQGASTGISSPPSVSAEKPVDPRLARKAPADPRLQPQKSALKSTLEASAPQGSPPAASLSPPSSSPTIAPYDPRLLSAGGSVRGVGAGGVGSGGSSSSMLSGISLYDPRTQGSDKAEGSGASRNTSPPPEPKSSESTAASSKPKSKEPLFMRKSALDQPEPEKSSTEQTTDRYNSYNRPRPKPSPSPIAGTAAGAPATGGPSATGQGPAGSAEQPAGVHNLPVSTLFTMVKQVNKPSGTGSPFGGNSPTQPDVAEQDNASLKDVFKGFDPTASPFCQ</sequence>
<dbReference type="SUPFAM" id="SSF90229">
    <property type="entry name" value="CCCH zinc finger"/>
    <property type="match status" value="1"/>
</dbReference>
<dbReference type="InterPro" id="IPR054361">
    <property type="entry name" value="Znf-CCCH_ZC3H4/6/8"/>
</dbReference>
<feature type="compositionally biased region" description="Acidic residues" evidence="3">
    <location>
        <begin position="328"/>
        <end position="338"/>
    </location>
</feature>
<dbReference type="GO" id="GO:0045892">
    <property type="term" value="P:negative regulation of DNA-templated transcription"/>
    <property type="evidence" value="ECO:0007669"/>
    <property type="project" value="InterPro"/>
</dbReference>
<feature type="compositionally biased region" description="Pro residues" evidence="3">
    <location>
        <begin position="388"/>
        <end position="418"/>
    </location>
</feature>
<feature type="compositionally biased region" description="Polar residues" evidence="3">
    <location>
        <begin position="684"/>
        <end position="699"/>
    </location>
</feature>
<dbReference type="Gene3D" id="4.10.1000.10">
    <property type="entry name" value="Zinc finger, CCCH-type"/>
    <property type="match status" value="1"/>
</dbReference>
<feature type="compositionally biased region" description="Acidic residues" evidence="3">
    <location>
        <begin position="218"/>
        <end position="229"/>
    </location>
</feature>
<feature type="compositionally biased region" description="Polar residues" evidence="3">
    <location>
        <begin position="566"/>
        <end position="577"/>
    </location>
</feature>
<feature type="compositionally biased region" description="Basic and acidic residues" evidence="3">
    <location>
        <begin position="725"/>
        <end position="737"/>
    </location>
</feature>
<dbReference type="Pfam" id="PF22623">
    <property type="entry name" value="zf-CCCH_9"/>
    <property type="match status" value="1"/>
</dbReference>
<feature type="compositionally biased region" description="Low complexity" evidence="3">
    <location>
        <begin position="1022"/>
        <end position="1032"/>
    </location>
</feature>
<feature type="compositionally biased region" description="Basic and acidic residues" evidence="3">
    <location>
        <begin position="16"/>
        <end position="29"/>
    </location>
</feature>
<feature type="compositionally biased region" description="Polar residues" evidence="3">
    <location>
        <begin position="1093"/>
        <end position="1104"/>
    </location>
</feature>
<name>A0A671RNH4_9TELE</name>
<feature type="region of interest" description="Disordered" evidence="3">
    <location>
        <begin position="328"/>
        <end position="449"/>
    </location>
</feature>
<dbReference type="GO" id="GO:0046872">
    <property type="term" value="F:metal ion binding"/>
    <property type="evidence" value="ECO:0007669"/>
    <property type="project" value="InterPro"/>
</dbReference>
<feature type="compositionally biased region" description="Low complexity" evidence="3">
    <location>
        <begin position="923"/>
        <end position="937"/>
    </location>
</feature>
<feature type="compositionally biased region" description="Polar residues" evidence="3">
    <location>
        <begin position="1161"/>
        <end position="1177"/>
    </location>
</feature>
<proteinExistence type="predicted"/>
<feature type="region of interest" description="Disordered" evidence="3">
    <location>
        <begin position="1"/>
        <end position="246"/>
    </location>
</feature>
<dbReference type="PANTHER" id="PTHR13119">
    <property type="entry name" value="ZINC FINGER CCCH DOMAIN-CONTAINING PROTEI"/>
    <property type="match status" value="1"/>
</dbReference>
<feature type="compositionally biased region" description="Polar residues" evidence="3">
    <location>
        <begin position="898"/>
        <end position="907"/>
    </location>
</feature>
<reference evidence="5" key="2">
    <citation type="submission" date="2025-09" db="UniProtKB">
        <authorList>
            <consortium name="Ensembl"/>
        </authorList>
    </citation>
    <scope>IDENTIFICATION</scope>
</reference>
<feature type="compositionally biased region" description="Low complexity" evidence="3">
    <location>
        <begin position="741"/>
        <end position="756"/>
    </location>
</feature>
<feature type="compositionally biased region" description="Pro residues" evidence="3">
    <location>
        <begin position="349"/>
        <end position="366"/>
    </location>
</feature>
<feature type="compositionally biased region" description="Polar residues" evidence="3">
    <location>
        <begin position="963"/>
        <end position="973"/>
    </location>
</feature>
<feature type="domain" description="Zinc finger CCCH" evidence="4">
    <location>
        <begin position="291"/>
        <end position="325"/>
    </location>
</feature>
<keyword evidence="2" id="KW-0677">Repeat</keyword>
<feature type="region of interest" description="Disordered" evidence="3">
    <location>
        <begin position="858"/>
        <end position="1204"/>
    </location>
</feature>
<feature type="compositionally biased region" description="Basic and acidic residues" evidence="3">
    <location>
        <begin position="945"/>
        <end position="957"/>
    </location>
</feature>
<organism evidence="5 6">
    <name type="scientific">Sinocyclocheilus anshuiensis</name>
    <dbReference type="NCBI Taxonomy" id="1608454"/>
    <lineage>
        <taxon>Eukaryota</taxon>
        <taxon>Metazoa</taxon>
        <taxon>Chordata</taxon>
        <taxon>Craniata</taxon>
        <taxon>Vertebrata</taxon>
        <taxon>Euteleostomi</taxon>
        <taxon>Actinopterygii</taxon>
        <taxon>Neopterygii</taxon>
        <taxon>Teleostei</taxon>
        <taxon>Ostariophysi</taxon>
        <taxon>Cypriniformes</taxon>
        <taxon>Cyprinidae</taxon>
        <taxon>Cyprininae</taxon>
        <taxon>Sinocyclocheilus</taxon>
    </lineage>
</organism>
<feature type="compositionally biased region" description="Pro residues" evidence="3">
    <location>
        <begin position="486"/>
        <end position="509"/>
    </location>
</feature>
<protein>
    <submittedName>
        <fullName evidence="5">Zinc finger CCCH domain-containing protein 4-like</fullName>
    </submittedName>
</protein>
<evidence type="ECO:0000313" key="5">
    <source>
        <dbReference type="Ensembl" id="ENSSANP00000085224.1"/>
    </source>
</evidence>
<feature type="compositionally biased region" description="Gly residues" evidence="3">
    <location>
        <begin position="1008"/>
        <end position="1021"/>
    </location>
</feature>
<keyword evidence="6" id="KW-1185">Reference proteome</keyword>